<evidence type="ECO:0000313" key="9">
    <source>
        <dbReference type="EMBL" id="MDN4472917.1"/>
    </source>
</evidence>
<evidence type="ECO:0000256" key="3">
    <source>
        <dbReference type="ARBA" id="ARBA00022475"/>
    </source>
</evidence>
<keyword evidence="4 7" id="KW-0812">Transmembrane</keyword>
<evidence type="ECO:0000256" key="7">
    <source>
        <dbReference type="RuleBase" id="RU363032"/>
    </source>
</evidence>
<dbReference type="PANTHER" id="PTHR30450:SF1">
    <property type="entry name" value="D-METHIONINE TRANSPORT SYSTEM PERMEASE PROTEIN METI-RELATED"/>
    <property type="match status" value="1"/>
</dbReference>
<comment type="subcellular location">
    <subcellularLocation>
        <location evidence="1 7">Cell membrane</location>
        <topology evidence="1 7">Multi-pass membrane protein</topology>
    </subcellularLocation>
</comment>
<keyword evidence="2 7" id="KW-0813">Transport</keyword>
<dbReference type="Pfam" id="PF00528">
    <property type="entry name" value="BPD_transp_1"/>
    <property type="match status" value="1"/>
</dbReference>
<dbReference type="CDD" id="cd06261">
    <property type="entry name" value="TM_PBP2"/>
    <property type="match status" value="1"/>
</dbReference>
<gene>
    <name evidence="9" type="ORF">QQX04_07915</name>
</gene>
<feature type="transmembrane region" description="Helical" evidence="7">
    <location>
        <begin position="162"/>
        <end position="184"/>
    </location>
</feature>
<dbReference type="SUPFAM" id="SSF161098">
    <property type="entry name" value="MetI-like"/>
    <property type="match status" value="1"/>
</dbReference>
<dbReference type="PANTHER" id="PTHR30450">
    <property type="entry name" value="ABC TRANSPORTER PERMEASE"/>
    <property type="match status" value="1"/>
</dbReference>
<comment type="caution">
    <text evidence="9">The sequence shown here is derived from an EMBL/GenBank/DDBJ whole genome shotgun (WGS) entry which is preliminary data.</text>
</comment>
<comment type="similarity">
    <text evidence="7">Belongs to the binding-protein-dependent transport system permease family.</text>
</comment>
<proteinExistence type="inferred from homology"/>
<keyword evidence="5 7" id="KW-1133">Transmembrane helix</keyword>
<evidence type="ECO:0000256" key="1">
    <source>
        <dbReference type="ARBA" id="ARBA00004651"/>
    </source>
</evidence>
<organism evidence="9 10">
    <name type="scientific">Demequina zhanjiangensis</name>
    <dbReference type="NCBI Taxonomy" id="3051659"/>
    <lineage>
        <taxon>Bacteria</taxon>
        <taxon>Bacillati</taxon>
        <taxon>Actinomycetota</taxon>
        <taxon>Actinomycetes</taxon>
        <taxon>Micrococcales</taxon>
        <taxon>Demequinaceae</taxon>
        <taxon>Demequina</taxon>
    </lineage>
</organism>
<feature type="transmembrane region" description="Helical" evidence="7">
    <location>
        <begin position="98"/>
        <end position="121"/>
    </location>
</feature>
<feature type="transmembrane region" description="Helical" evidence="7">
    <location>
        <begin position="70"/>
        <end position="92"/>
    </location>
</feature>
<dbReference type="Proteomes" id="UP001172738">
    <property type="component" value="Unassembled WGS sequence"/>
</dbReference>
<dbReference type="InterPro" id="IPR000515">
    <property type="entry name" value="MetI-like"/>
</dbReference>
<evidence type="ECO:0000259" key="8">
    <source>
        <dbReference type="PROSITE" id="PS50928"/>
    </source>
</evidence>
<keyword evidence="6 7" id="KW-0472">Membrane</keyword>
<keyword evidence="3" id="KW-1003">Cell membrane</keyword>
<dbReference type="PROSITE" id="PS50928">
    <property type="entry name" value="ABC_TM1"/>
    <property type="match status" value="1"/>
</dbReference>
<sequence>MIDSSDPDFWPDLFATVWQATGETLYQVGVTLLLTAILGTIIGVLLVVTDKGGMLEAPFGSRAFGRTVNVVLQLVVNLGRSIPFLILMIALIPFTRLVLGTAFGVTAAIVPLTVAAVPFFARIVEMSLREVSDGLLEAGMSLGATRWHLVAKVLLPEALPGLILGFTTTAVSVVNYSAIVGTIGGGGLGDVAVRYGYQRYSTEYIVVVIVVLVAIVACLQGLGGWMSMRMRRGGTPSARSAAAVPPAQAD</sequence>
<keyword evidence="10" id="KW-1185">Reference proteome</keyword>
<evidence type="ECO:0000256" key="6">
    <source>
        <dbReference type="ARBA" id="ARBA00023136"/>
    </source>
</evidence>
<dbReference type="EMBL" id="JAUHPV010000004">
    <property type="protein sequence ID" value="MDN4472917.1"/>
    <property type="molecule type" value="Genomic_DNA"/>
</dbReference>
<evidence type="ECO:0000313" key="10">
    <source>
        <dbReference type="Proteomes" id="UP001172738"/>
    </source>
</evidence>
<dbReference type="InterPro" id="IPR035906">
    <property type="entry name" value="MetI-like_sf"/>
</dbReference>
<feature type="transmembrane region" description="Helical" evidence="7">
    <location>
        <begin position="204"/>
        <end position="222"/>
    </location>
</feature>
<protein>
    <submittedName>
        <fullName evidence="9">Methionine ABC transporter permease</fullName>
    </submittedName>
</protein>
<dbReference type="RefSeq" id="WP_301127937.1">
    <property type="nucleotide sequence ID" value="NZ_JAUHPV010000004.1"/>
</dbReference>
<dbReference type="Gene3D" id="1.10.3720.10">
    <property type="entry name" value="MetI-like"/>
    <property type="match status" value="1"/>
</dbReference>
<accession>A0ABT8G1G9</accession>
<evidence type="ECO:0000256" key="2">
    <source>
        <dbReference type="ARBA" id="ARBA00022448"/>
    </source>
</evidence>
<feature type="domain" description="ABC transmembrane type-1" evidence="8">
    <location>
        <begin position="21"/>
        <end position="221"/>
    </location>
</feature>
<dbReference type="InterPro" id="IPR051322">
    <property type="entry name" value="AA_ABC_Transporter_Permease"/>
</dbReference>
<feature type="transmembrane region" description="Helical" evidence="7">
    <location>
        <begin position="25"/>
        <end position="49"/>
    </location>
</feature>
<evidence type="ECO:0000256" key="4">
    <source>
        <dbReference type="ARBA" id="ARBA00022692"/>
    </source>
</evidence>
<reference evidence="9" key="1">
    <citation type="submission" date="2023-06" db="EMBL/GenBank/DDBJ databases">
        <title>SYSU T00b26.</title>
        <authorList>
            <person name="Gao L."/>
            <person name="Fang B.-Z."/>
            <person name="Li W.-J."/>
        </authorList>
    </citation>
    <scope>NUCLEOTIDE SEQUENCE</scope>
    <source>
        <strain evidence="9">SYSU T00b26</strain>
    </source>
</reference>
<name>A0ABT8G1G9_9MICO</name>
<evidence type="ECO:0000256" key="5">
    <source>
        <dbReference type="ARBA" id="ARBA00022989"/>
    </source>
</evidence>